<feature type="transmembrane region" description="Helical" evidence="1">
    <location>
        <begin position="127"/>
        <end position="145"/>
    </location>
</feature>
<feature type="transmembrane region" description="Helical" evidence="1">
    <location>
        <begin position="103"/>
        <end position="121"/>
    </location>
</feature>
<dbReference type="AlphaFoldDB" id="A0A5C5XKM0"/>
<protein>
    <recommendedName>
        <fullName evidence="2">EamA domain-containing protein</fullName>
    </recommendedName>
</protein>
<dbReference type="InterPro" id="IPR037185">
    <property type="entry name" value="EmrE-like"/>
</dbReference>
<feature type="transmembrane region" description="Helical" evidence="1">
    <location>
        <begin position="251"/>
        <end position="272"/>
    </location>
</feature>
<name>A0A5C5XKM0_9PLAN</name>
<feature type="domain" description="EamA" evidence="2">
    <location>
        <begin position="18"/>
        <end position="145"/>
    </location>
</feature>
<feature type="transmembrane region" description="Helical" evidence="1">
    <location>
        <begin position="284"/>
        <end position="303"/>
    </location>
</feature>
<dbReference type="InterPro" id="IPR000620">
    <property type="entry name" value="EamA_dom"/>
</dbReference>
<evidence type="ECO:0000313" key="3">
    <source>
        <dbReference type="EMBL" id="TWT63404.1"/>
    </source>
</evidence>
<accession>A0A5C5XKM0</accession>
<reference evidence="3 4" key="1">
    <citation type="submission" date="2019-02" db="EMBL/GenBank/DDBJ databases">
        <title>Deep-cultivation of Planctomycetes and their phenomic and genomic characterization uncovers novel biology.</title>
        <authorList>
            <person name="Wiegand S."/>
            <person name="Jogler M."/>
            <person name="Boedeker C."/>
            <person name="Pinto D."/>
            <person name="Vollmers J."/>
            <person name="Rivas-Marin E."/>
            <person name="Kohn T."/>
            <person name="Peeters S.H."/>
            <person name="Heuer A."/>
            <person name="Rast P."/>
            <person name="Oberbeckmann S."/>
            <person name="Bunk B."/>
            <person name="Jeske O."/>
            <person name="Meyerdierks A."/>
            <person name="Storesund J.E."/>
            <person name="Kallscheuer N."/>
            <person name="Luecker S."/>
            <person name="Lage O.M."/>
            <person name="Pohl T."/>
            <person name="Merkel B.J."/>
            <person name="Hornburger P."/>
            <person name="Mueller R.-W."/>
            <person name="Bruemmer F."/>
            <person name="Labrenz M."/>
            <person name="Spormann A.M."/>
            <person name="Op Den Camp H."/>
            <person name="Overmann J."/>
            <person name="Amann R."/>
            <person name="Jetten M.S.M."/>
            <person name="Mascher T."/>
            <person name="Medema M.H."/>
            <person name="Devos D.P."/>
            <person name="Kaster A.-K."/>
            <person name="Ovreas L."/>
            <person name="Rohde M."/>
            <person name="Galperin M.Y."/>
            <person name="Jogler C."/>
        </authorList>
    </citation>
    <scope>NUCLEOTIDE SEQUENCE [LARGE SCALE GENOMIC DNA]</scope>
    <source>
        <strain evidence="3 4">Pan54</strain>
    </source>
</reference>
<keyword evidence="1" id="KW-0812">Transmembrane</keyword>
<keyword evidence="1" id="KW-1133">Transmembrane helix</keyword>
<evidence type="ECO:0000259" key="2">
    <source>
        <dbReference type="Pfam" id="PF00892"/>
    </source>
</evidence>
<feature type="transmembrane region" description="Helical" evidence="1">
    <location>
        <begin position="157"/>
        <end position="178"/>
    </location>
</feature>
<evidence type="ECO:0000256" key="1">
    <source>
        <dbReference type="SAM" id="Phobius"/>
    </source>
</evidence>
<organism evidence="3 4">
    <name type="scientific">Rubinisphaera italica</name>
    <dbReference type="NCBI Taxonomy" id="2527969"/>
    <lineage>
        <taxon>Bacteria</taxon>
        <taxon>Pseudomonadati</taxon>
        <taxon>Planctomycetota</taxon>
        <taxon>Planctomycetia</taxon>
        <taxon>Planctomycetales</taxon>
        <taxon>Planctomycetaceae</taxon>
        <taxon>Rubinisphaera</taxon>
    </lineage>
</organism>
<dbReference type="GO" id="GO:0016020">
    <property type="term" value="C:membrane"/>
    <property type="evidence" value="ECO:0007669"/>
    <property type="project" value="InterPro"/>
</dbReference>
<proteinExistence type="predicted"/>
<feature type="transmembrane region" description="Helical" evidence="1">
    <location>
        <begin position="76"/>
        <end position="96"/>
    </location>
</feature>
<dbReference type="EMBL" id="SJPG01000001">
    <property type="protein sequence ID" value="TWT63404.1"/>
    <property type="molecule type" value="Genomic_DNA"/>
</dbReference>
<dbReference type="Pfam" id="PF00892">
    <property type="entry name" value="EamA"/>
    <property type="match status" value="1"/>
</dbReference>
<comment type="caution">
    <text evidence="3">The sequence shown here is derived from an EMBL/GenBank/DDBJ whole genome shotgun (WGS) entry which is preliminary data.</text>
</comment>
<feature type="transmembrane region" description="Helical" evidence="1">
    <location>
        <begin position="221"/>
        <end position="245"/>
    </location>
</feature>
<evidence type="ECO:0000313" key="4">
    <source>
        <dbReference type="Proteomes" id="UP000316095"/>
    </source>
</evidence>
<feature type="transmembrane region" description="Helical" evidence="1">
    <location>
        <begin position="13"/>
        <end position="33"/>
    </location>
</feature>
<feature type="transmembrane region" description="Helical" evidence="1">
    <location>
        <begin position="45"/>
        <end position="64"/>
    </location>
</feature>
<keyword evidence="1" id="KW-0472">Membrane</keyword>
<feature type="transmembrane region" description="Helical" evidence="1">
    <location>
        <begin position="190"/>
        <end position="209"/>
    </location>
</feature>
<dbReference type="Proteomes" id="UP000316095">
    <property type="component" value="Unassembled WGS sequence"/>
</dbReference>
<dbReference type="SUPFAM" id="SSF103481">
    <property type="entry name" value="Multidrug resistance efflux transporter EmrE"/>
    <property type="match status" value="1"/>
</dbReference>
<sequence>MHLPTRYIFVTDYPFHLLLPLIASLLFVGGLIFVKRLTIAGVTPWTVAFLSNQCAAVFFTAYWFVGGPGQPWFMLWQPAIIAALYVMGLSFTFLAIERGDVSVATPVFGVKVLFVAILVTLTTAKQLTAIMWLAAILAVAGIVLIQWTGPSGNRKKLFLAIGFALSAAMSFATFDVLVQKWAPAWGAGRFLPIVYWMVAVFSVVLLKGFQLHKVKDRSLRFPLIAGSVLIAFQAIFIVSTLSLFGDATRVNIVYATRGLWGVLFAWATALKWGGAEAKVPVRMMLLRLSGAVLLTAAVILALLRG</sequence>
<keyword evidence="4" id="KW-1185">Reference proteome</keyword>
<gene>
    <name evidence="3" type="ORF">Pan54_41570</name>
</gene>